<reference evidence="2" key="1">
    <citation type="journal article" date="2018" name="PLoS ONE">
        <title>Chinook salmon (Oncorhynchus tshawytscha) genome and transcriptome.</title>
        <authorList>
            <person name="Christensen K.A."/>
            <person name="Leong J.S."/>
            <person name="Sakhrani D."/>
            <person name="Biagi C.A."/>
            <person name="Minkley D.R."/>
            <person name="Withler R.E."/>
            <person name="Rondeau E.B."/>
            <person name="Koop B.F."/>
            <person name="Devlin R.H."/>
        </authorList>
    </citation>
    <scope>NUCLEOTIDE SEQUENCE [LARGE SCALE GENOMIC DNA]</scope>
</reference>
<evidence type="ECO:0000313" key="1">
    <source>
        <dbReference type="Ensembl" id="ENSOTSP00005124173.1"/>
    </source>
</evidence>
<dbReference type="AlphaFoldDB" id="A0AAZ3Q6R3"/>
<reference evidence="1" key="2">
    <citation type="submission" date="2025-08" db="UniProtKB">
        <authorList>
            <consortium name="Ensembl"/>
        </authorList>
    </citation>
    <scope>IDENTIFICATION</scope>
</reference>
<accession>A0AAZ3Q6R3</accession>
<evidence type="ECO:0008006" key="3">
    <source>
        <dbReference type="Google" id="ProtNLM"/>
    </source>
</evidence>
<dbReference type="Proteomes" id="UP000694402">
    <property type="component" value="Unassembled WGS sequence"/>
</dbReference>
<dbReference type="Ensembl" id="ENSOTST00005154840.1">
    <property type="protein sequence ID" value="ENSOTSP00005124173.1"/>
    <property type="gene ID" value="ENSOTSG00005057243.1"/>
</dbReference>
<sequence length="129" mass="14904">MANATLHWEHLWGRMPLWTGLTPVCTIWCSAMRLATAKAFPQTEQQKGRSPRWVRSWRSRDSGLLKVLPHCVHGNGLLLVCMLRSCFRRSEERTKSLPQVSHTYGFSPVLSQKGQWYGLSPTEPRWVWA</sequence>
<name>A0AAZ3Q6R3_ONCTS</name>
<reference evidence="1" key="3">
    <citation type="submission" date="2025-09" db="UniProtKB">
        <authorList>
            <consortium name="Ensembl"/>
        </authorList>
    </citation>
    <scope>IDENTIFICATION</scope>
</reference>
<evidence type="ECO:0000313" key="2">
    <source>
        <dbReference type="Proteomes" id="UP000694402"/>
    </source>
</evidence>
<proteinExistence type="predicted"/>
<dbReference type="GeneTree" id="ENSGT00940000177801"/>
<protein>
    <recommendedName>
        <fullName evidence="3">Secreted protein</fullName>
    </recommendedName>
</protein>
<keyword evidence="2" id="KW-1185">Reference proteome</keyword>
<organism evidence="1 2">
    <name type="scientific">Oncorhynchus tshawytscha</name>
    <name type="common">Chinook salmon</name>
    <name type="synonym">Salmo tshawytscha</name>
    <dbReference type="NCBI Taxonomy" id="74940"/>
    <lineage>
        <taxon>Eukaryota</taxon>
        <taxon>Metazoa</taxon>
        <taxon>Chordata</taxon>
        <taxon>Craniata</taxon>
        <taxon>Vertebrata</taxon>
        <taxon>Euteleostomi</taxon>
        <taxon>Actinopterygii</taxon>
        <taxon>Neopterygii</taxon>
        <taxon>Teleostei</taxon>
        <taxon>Protacanthopterygii</taxon>
        <taxon>Salmoniformes</taxon>
        <taxon>Salmonidae</taxon>
        <taxon>Salmoninae</taxon>
        <taxon>Oncorhynchus</taxon>
    </lineage>
</organism>